<gene>
    <name evidence="4" type="ORF">LHA35_09500</name>
</gene>
<dbReference type="InterPro" id="IPR012347">
    <property type="entry name" value="Ferritin-like"/>
</dbReference>
<feature type="signal peptide" evidence="2">
    <location>
        <begin position="1"/>
        <end position="21"/>
    </location>
</feature>
<feature type="region of interest" description="Disordered" evidence="1">
    <location>
        <begin position="113"/>
        <end position="138"/>
    </location>
</feature>
<evidence type="ECO:0000313" key="4">
    <source>
        <dbReference type="EMBL" id="MCB4821966.1"/>
    </source>
</evidence>
<reference evidence="4" key="1">
    <citation type="submission" date="2021-10" db="EMBL/GenBank/DDBJ databases">
        <title>Roseicella aerolatum sp. nov., isolated from aerosols of e-waste dismantling site.</title>
        <authorList>
            <person name="Qin T."/>
        </authorList>
    </citation>
    <scope>NUCLEOTIDE SEQUENCE</scope>
    <source>
        <strain evidence="4">GB24</strain>
    </source>
</reference>
<dbReference type="RefSeq" id="WP_226607497.1">
    <property type="nucleotide sequence ID" value="NZ_JAJAQI010000011.1"/>
</dbReference>
<sequence>MHRRLTLLAGAAVLAASPALAQTQQERAQAAQGQAGGPAQTTTPAPASTTARAEVVTTQEFLRLAAMSDRFEIASSRLAEEKSQNAKVKEFARQMVRDHERTTQEMQQLMQQIPGAGAEASRPPGRNAQGGSQHQGLDQQHAALLQQLQRTDGAEFDRLYIRQQVMAHQQAVDMFRNYSRSGDNDRLKQWAERTLPALQEHLRLAQELQQSTQG</sequence>
<dbReference type="PANTHER" id="PTHR38593">
    <property type="entry name" value="BLR2558 PROTEIN"/>
    <property type="match status" value="1"/>
</dbReference>
<dbReference type="PANTHER" id="PTHR38593:SF1">
    <property type="entry name" value="BLR2558 PROTEIN"/>
    <property type="match status" value="1"/>
</dbReference>
<evidence type="ECO:0000313" key="5">
    <source>
        <dbReference type="Proteomes" id="UP001139311"/>
    </source>
</evidence>
<organism evidence="4 5">
    <name type="scientific">Roseicella aerolata</name>
    <dbReference type="NCBI Taxonomy" id="2883479"/>
    <lineage>
        <taxon>Bacteria</taxon>
        <taxon>Pseudomonadati</taxon>
        <taxon>Pseudomonadota</taxon>
        <taxon>Alphaproteobacteria</taxon>
        <taxon>Acetobacterales</taxon>
        <taxon>Roseomonadaceae</taxon>
        <taxon>Roseicella</taxon>
    </lineage>
</organism>
<dbReference type="InterPro" id="IPR025419">
    <property type="entry name" value="DUF4142"/>
</dbReference>
<dbReference type="EMBL" id="JAJAQI010000011">
    <property type="protein sequence ID" value="MCB4821966.1"/>
    <property type="molecule type" value="Genomic_DNA"/>
</dbReference>
<keyword evidence="5" id="KW-1185">Reference proteome</keyword>
<dbReference type="Gene3D" id="1.20.1260.10">
    <property type="match status" value="1"/>
</dbReference>
<evidence type="ECO:0000256" key="2">
    <source>
        <dbReference type="SAM" id="SignalP"/>
    </source>
</evidence>
<proteinExistence type="predicted"/>
<accession>A0A9X1L7H3</accession>
<feature type="chain" id="PRO_5040963821" evidence="2">
    <location>
        <begin position="22"/>
        <end position="214"/>
    </location>
</feature>
<keyword evidence="2" id="KW-0732">Signal</keyword>
<feature type="domain" description="DUF4142" evidence="3">
    <location>
        <begin position="57"/>
        <end position="208"/>
    </location>
</feature>
<dbReference type="Pfam" id="PF13628">
    <property type="entry name" value="DUF4142"/>
    <property type="match status" value="1"/>
</dbReference>
<name>A0A9X1L7H3_9PROT</name>
<evidence type="ECO:0000259" key="3">
    <source>
        <dbReference type="Pfam" id="PF13628"/>
    </source>
</evidence>
<protein>
    <submittedName>
        <fullName evidence="4">DUF4142 domain-containing protein</fullName>
    </submittedName>
</protein>
<dbReference type="AlphaFoldDB" id="A0A9X1L7H3"/>
<dbReference type="Proteomes" id="UP001139311">
    <property type="component" value="Unassembled WGS sequence"/>
</dbReference>
<feature type="region of interest" description="Disordered" evidence="1">
    <location>
        <begin position="24"/>
        <end position="52"/>
    </location>
</feature>
<evidence type="ECO:0000256" key="1">
    <source>
        <dbReference type="SAM" id="MobiDB-lite"/>
    </source>
</evidence>
<comment type="caution">
    <text evidence="4">The sequence shown here is derived from an EMBL/GenBank/DDBJ whole genome shotgun (WGS) entry which is preliminary data.</text>
</comment>